<dbReference type="EMBL" id="AJAS01000007">
    <property type="protein sequence ID" value="EOI04912.1"/>
    <property type="molecule type" value="Genomic_DNA"/>
</dbReference>
<name>R2TX63_9ENTE</name>
<dbReference type="PANTHER" id="PTHR33989">
    <property type="match status" value="1"/>
</dbReference>
<evidence type="ECO:0000256" key="4">
    <source>
        <dbReference type="ARBA" id="ARBA00022597"/>
    </source>
</evidence>
<evidence type="ECO:0000256" key="2">
    <source>
        <dbReference type="ARBA" id="ARBA00022448"/>
    </source>
</evidence>
<dbReference type="STRING" id="155617.RV09_GL001242"/>
<dbReference type="GO" id="GO:0008982">
    <property type="term" value="F:protein-N(PI)-phosphohistidine-sugar phosphotransferase activity"/>
    <property type="evidence" value="ECO:0007669"/>
    <property type="project" value="UniProtKB-UniRule"/>
</dbReference>
<dbReference type="PATRIC" id="fig|1158609.3.peg.650"/>
<evidence type="ECO:0000259" key="10">
    <source>
        <dbReference type="PROSITE" id="PS51105"/>
    </source>
</evidence>
<dbReference type="InterPro" id="IPR051088">
    <property type="entry name" value="PTS_Sugar-EIIC/EIIB"/>
</dbReference>
<proteinExistence type="predicted"/>
<accession>R2TX63</accession>
<reference evidence="11 13" key="1">
    <citation type="submission" date="2013-02" db="EMBL/GenBank/DDBJ databases">
        <title>The Genome Sequence of Enterococcus moraviensis BAA-383.</title>
        <authorList>
            <consortium name="The Broad Institute Genome Sequencing Platform"/>
            <consortium name="The Broad Institute Genome Sequencing Center for Infectious Disease"/>
            <person name="Earl A.M."/>
            <person name="Gilmore M.S."/>
            <person name="Lebreton F."/>
            <person name="Walker B."/>
            <person name="Young S.K."/>
            <person name="Zeng Q."/>
            <person name="Gargeya S."/>
            <person name="Fitzgerald M."/>
            <person name="Haas B."/>
            <person name="Abouelleil A."/>
            <person name="Alvarado L."/>
            <person name="Arachchi H.M."/>
            <person name="Berlin A.M."/>
            <person name="Chapman S.B."/>
            <person name="Dewar J."/>
            <person name="Goldberg J."/>
            <person name="Griggs A."/>
            <person name="Gujja S."/>
            <person name="Hansen M."/>
            <person name="Howarth C."/>
            <person name="Imamovic A."/>
            <person name="Larimer J."/>
            <person name="McCowan C."/>
            <person name="Murphy C."/>
            <person name="Neiman D."/>
            <person name="Pearson M."/>
            <person name="Priest M."/>
            <person name="Roberts A."/>
            <person name="Saif S."/>
            <person name="Shea T."/>
            <person name="Sisk P."/>
            <person name="Sykes S."/>
            <person name="Wortman J."/>
            <person name="Nusbaum C."/>
            <person name="Birren B."/>
        </authorList>
    </citation>
    <scope>NUCLEOTIDE SEQUENCE [LARGE SCALE GENOMIC DNA]</scope>
    <source>
        <strain evidence="11 13">ATCC BAA-383</strain>
    </source>
</reference>
<feature type="transmembrane region" description="Helical" evidence="9">
    <location>
        <begin position="173"/>
        <end position="198"/>
    </location>
</feature>
<comment type="function">
    <text evidence="8">The phosphoenolpyruvate-dependent sugar phosphotransferase system (PTS), a major carbohydrate active -transport system, catalyzes the phosphorylation of incoming sugar substrates concomitant with their translocation across the cell membrane.</text>
</comment>
<dbReference type="InterPro" id="IPR004796">
    <property type="entry name" value="PTS_IIC_cello"/>
</dbReference>
<dbReference type="NCBIfam" id="TIGR00410">
    <property type="entry name" value="lacE"/>
    <property type="match status" value="1"/>
</dbReference>
<evidence type="ECO:0000313" key="13">
    <source>
        <dbReference type="Proteomes" id="UP000013781"/>
    </source>
</evidence>
<evidence type="ECO:0000256" key="6">
    <source>
        <dbReference type="ARBA" id="ARBA00022989"/>
    </source>
</evidence>
<feature type="transmembrane region" description="Helical" evidence="9">
    <location>
        <begin position="31"/>
        <end position="53"/>
    </location>
</feature>
<organism evidence="11 13">
    <name type="scientific">Enterococcus moraviensis ATCC BAA-383</name>
    <dbReference type="NCBI Taxonomy" id="1158609"/>
    <lineage>
        <taxon>Bacteria</taxon>
        <taxon>Bacillati</taxon>
        <taxon>Bacillota</taxon>
        <taxon>Bacilli</taxon>
        <taxon>Lactobacillales</taxon>
        <taxon>Enterococcaceae</taxon>
        <taxon>Enterococcus</taxon>
    </lineage>
</organism>
<evidence type="ECO:0000313" key="12">
    <source>
        <dbReference type="EMBL" id="EOT74183.1"/>
    </source>
</evidence>
<feature type="domain" description="PTS EIIC type-3" evidence="10">
    <location>
        <begin position="8"/>
        <end position="406"/>
    </location>
</feature>
<evidence type="ECO:0000256" key="3">
    <source>
        <dbReference type="ARBA" id="ARBA00022475"/>
    </source>
</evidence>
<evidence type="ECO:0000256" key="9">
    <source>
        <dbReference type="SAM" id="Phobius"/>
    </source>
</evidence>
<dbReference type="OrthoDB" id="1550290at2"/>
<dbReference type="HOGENOM" id="CLU_029688_1_2_9"/>
<comment type="caution">
    <text evidence="11">The sequence shown here is derived from an EMBL/GenBank/DDBJ whole genome shotgun (WGS) entry which is preliminary data.</text>
</comment>
<feature type="transmembrane region" description="Helical" evidence="9">
    <location>
        <begin position="281"/>
        <end position="300"/>
    </location>
</feature>
<dbReference type="GO" id="GO:1902815">
    <property type="term" value="P:N,N'-diacetylchitobiose import"/>
    <property type="evidence" value="ECO:0007669"/>
    <property type="project" value="TreeGrafter"/>
</dbReference>
<evidence type="ECO:0000256" key="7">
    <source>
        <dbReference type="ARBA" id="ARBA00023136"/>
    </source>
</evidence>
<dbReference type="PROSITE" id="PS51105">
    <property type="entry name" value="PTS_EIIC_TYPE_3"/>
    <property type="match status" value="1"/>
</dbReference>
<dbReference type="PIRSF" id="PIRSF006351">
    <property type="entry name" value="PTS_EIIC-Cellobiose"/>
    <property type="match status" value="1"/>
</dbReference>
<keyword evidence="4 8" id="KW-0762">Sugar transport</keyword>
<dbReference type="GO" id="GO:0009401">
    <property type="term" value="P:phosphoenolpyruvate-dependent sugar phosphotransferase system"/>
    <property type="evidence" value="ECO:0007669"/>
    <property type="project" value="InterPro"/>
</dbReference>
<keyword evidence="6 9" id="KW-1133">Transmembrane helix</keyword>
<dbReference type="InterPro" id="IPR004501">
    <property type="entry name" value="PTS_EIIC_3"/>
</dbReference>
<evidence type="ECO:0000256" key="8">
    <source>
        <dbReference type="PIRNR" id="PIRNR006351"/>
    </source>
</evidence>
<protein>
    <recommendedName>
        <fullName evidence="8">Permease IIC component</fullName>
    </recommendedName>
</protein>
<feature type="transmembrane region" description="Helical" evidence="9">
    <location>
        <begin position="218"/>
        <end position="238"/>
    </location>
</feature>
<dbReference type="eggNOG" id="COG1455">
    <property type="taxonomic scope" value="Bacteria"/>
</dbReference>
<dbReference type="InterPro" id="IPR003352">
    <property type="entry name" value="PTS_EIIC"/>
</dbReference>
<dbReference type="PANTHER" id="PTHR33989:SF4">
    <property type="entry name" value="PTS SYSTEM N,N'-DIACETYLCHITOBIOSE-SPECIFIC EIIC COMPONENT"/>
    <property type="match status" value="1"/>
</dbReference>
<evidence type="ECO:0000313" key="14">
    <source>
        <dbReference type="Proteomes" id="UP000014157"/>
    </source>
</evidence>
<keyword evidence="5 9" id="KW-0812">Transmembrane</keyword>
<dbReference type="AlphaFoldDB" id="R2TX63"/>
<evidence type="ECO:0000313" key="11">
    <source>
        <dbReference type="EMBL" id="EOI04912.1"/>
    </source>
</evidence>
<feature type="transmembrane region" description="Helical" evidence="9">
    <location>
        <begin position="347"/>
        <end position="366"/>
    </location>
</feature>
<keyword evidence="7 8" id="KW-0472">Membrane</keyword>
<sequence>MDKFVQWMEKYFMPKASVIAAQRHLVAIRDAFVVTMPLMILGALAVLINNLPIPGFPELMDKLFPMIAKDAPIWKSFGGNIWNGTFAIFSVLIAFLVAYNLVKSYGKDGIAAGTVSVASFFAVGGLSGMDATGLFIALVIALISGELFQRLVGNEKLVIKMPDGVPPAVAKSFAALLPAMITISLFSLITSILLGLGVDNIVVSFYEAVQKPFMGLANSYPSALLLAFITPFLWFFGLHGANMVDPLMQTINVPAIDANIKALEAGDKIPYIVNKPFFDSFVNLGGTGATLGLLIAIFLVGRKNKPFKVITNLSLAPGVFNINEPVMFGLPIVLNPIMFIPFIITPMVLVTTAYIATATGIVPAATFMPPWVTPPIIGGFLATKSIAGGVLAAVNLVISILIYIPFVKVATDQFLKQEAAALEQEGNTQA</sequence>
<evidence type="ECO:0000256" key="5">
    <source>
        <dbReference type="ARBA" id="ARBA00022692"/>
    </source>
</evidence>
<feature type="transmembrane region" description="Helical" evidence="9">
    <location>
        <begin position="386"/>
        <end position="406"/>
    </location>
</feature>
<keyword evidence="3 8" id="KW-1003">Cell membrane</keyword>
<reference evidence="12 14" key="2">
    <citation type="submission" date="2013-03" db="EMBL/GenBank/DDBJ databases">
        <title>The Genome Sequence of Enterococcus moraviensis BAA-383 (PacBio/Illumina hybrid assembly).</title>
        <authorList>
            <consortium name="The Broad Institute Genomics Platform"/>
            <consortium name="The Broad Institute Genome Sequencing Center for Infectious Disease"/>
            <person name="Earl A."/>
            <person name="Russ C."/>
            <person name="Gilmore M."/>
            <person name="Surin D."/>
            <person name="Walker B."/>
            <person name="Young S."/>
            <person name="Zeng Q."/>
            <person name="Gargeya S."/>
            <person name="Fitzgerald M."/>
            <person name="Haas B."/>
            <person name="Abouelleil A."/>
            <person name="Allen A.W."/>
            <person name="Alvarado L."/>
            <person name="Arachchi H.M."/>
            <person name="Berlin A.M."/>
            <person name="Chapman S.B."/>
            <person name="Gainer-Dewar J."/>
            <person name="Goldberg J."/>
            <person name="Griggs A."/>
            <person name="Gujja S."/>
            <person name="Hansen M."/>
            <person name="Howarth C."/>
            <person name="Imamovic A."/>
            <person name="Ireland A."/>
            <person name="Larimer J."/>
            <person name="McCowan C."/>
            <person name="Murphy C."/>
            <person name="Pearson M."/>
            <person name="Poon T.W."/>
            <person name="Priest M."/>
            <person name="Roberts A."/>
            <person name="Saif S."/>
            <person name="Shea T."/>
            <person name="Sisk P."/>
            <person name="Sykes S."/>
            <person name="Wortman J."/>
            <person name="Nusbaum C."/>
            <person name="Birren B."/>
        </authorList>
    </citation>
    <scope>NUCLEOTIDE SEQUENCE [LARGE SCALE GENOMIC DNA]</scope>
    <source>
        <strain evidence="12 14">ATCC BAA-383</strain>
    </source>
</reference>
<keyword evidence="14" id="KW-1185">Reference proteome</keyword>
<dbReference type="EMBL" id="ASWB01000001">
    <property type="protein sequence ID" value="EOT74183.1"/>
    <property type="molecule type" value="Genomic_DNA"/>
</dbReference>
<gene>
    <name evidence="12" type="ORF">I586_01182</name>
    <name evidence="11" type="ORF">UAY_00683</name>
</gene>
<dbReference type="Proteomes" id="UP000014157">
    <property type="component" value="Unassembled WGS sequence"/>
</dbReference>
<dbReference type="Pfam" id="PF02378">
    <property type="entry name" value="PTS_EIIC"/>
    <property type="match status" value="1"/>
</dbReference>
<dbReference type="Proteomes" id="UP000013781">
    <property type="component" value="Unassembled WGS sequence"/>
</dbReference>
<comment type="subcellular location">
    <subcellularLocation>
        <location evidence="1">Cell membrane</location>
        <topology evidence="1">Multi-pass membrane protein</topology>
    </subcellularLocation>
</comment>
<dbReference type="GO" id="GO:0005886">
    <property type="term" value="C:plasma membrane"/>
    <property type="evidence" value="ECO:0007669"/>
    <property type="project" value="UniProtKB-SubCell"/>
</dbReference>
<feature type="transmembrane region" description="Helical" evidence="9">
    <location>
        <begin position="81"/>
        <end position="102"/>
    </location>
</feature>
<dbReference type="RefSeq" id="WP_010764083.1">
    <property type="nucleotide sequence ID" value="NZ_ASWB01000001.1"/>
</dbReference>
<evidence type="ECO:0000256" key="1">
    <source>
        <dbReference type="ARBA" id="ARBA00004651"/>
    </source>
</evidence>
<keyword evidence="2 8" id="KW-0813">Transport</keyword>